<dbReference type="OrthoDB" id="9811865at2"/>
<keyword evidence="5" id="KW-0777">Teichoic acid biosynthesis</keyword>
<dbReference type="PANTHER" id="PTHR37316">
    <property type="entry name" value="TEICHOIC ACID GLYCEROL-PHOSPHATE PRIMASE"/>
    <property type="match status" value="1"/>
</dbReference>
<dbReference type="Proteomes" id="UP000254519">
    <property type="component" value="Unassembled WGS sequence"/>
</dbReference>
<dbReference type="PANTHER" id="PTHR37316:SF3">
    <property type="entry name" value="TEICHOIC ACID GLYCEROL-PHOSPHATE TRANSFERASE"/>
    <property type="match status" value="1"/>
</dbReference>
<dbReference type="GO" id="GO:0019350">
    <property type="term" value="P:teichoic acid biosynthetic process"/>
    <property type="evidence" value="ECO:0007669"/>
    <property type="project" value="UniProtKB-KW"/>
</dbReference>
<dbReference type="Pfam" id="PF04464">
    <property type="entry name" value="Glyphos_transf"/>
    <property type="match status" value="1"/>
</dbReference>
<dbReference type="EMBL" id="UGYZ01000002">
    <property type="protein sequence ID" value="SUI99172.1"/>
    <property type="molecule type" value="Genomic_DNA"/>
</dbReference>
<evidence type="ECO:0000256" key="5">
    <source>
        <dbReference type="ARBA" id="ARBA00022944"/>
    </source>
</evidence>
<comment type="similarity">
    <text evidence="2">Belongs to the CDP-glycerol glycerophosphotransferase family.</text>
</comment>
<keyword evidence="7" id="KW-0812">Transmembrane</keyword>
<evidence type="ECO:0000256" key="2">
    <source>
        <dbReference type="ARBA" id="ARBA00010488"/>
    </source>
</evidence>
<evidence type="ECO:0000313" key="8">
    <source>
        <dbReference type="EMBL" id="SUI99172.1"/>
    </source>
</evidence>
<keyword evidence="4 8" id="KW-0808">Transferase</keyword>
<evidence type="ECO:0000313" key="9">
    <source>
        <dbReference type="Proteomes" id="UP000254519"/>
    </source>
</evidence>
<dbReference type="InterPro" id="IPR043149">
    <property type="entry name" value="TagF_N"/>
</dbReference>
<keyword evidence="6 7" id="KW-0472">Membrane</keyword>
<keyword evidence="3" id="KW-1003">Cell membrane</keyword>
<name>A0A380BCR9_SPOPA</name>
<dbReference type="InterPro" id="IPR007554">
    <property type="entry name" value="Glycerophosphate_synth"/>
</dbReference>
<keyword evidence="7" id="KW-1133">Transmembrane helix</keyword>
<dbReference type="InterPro" id="IPR043148">
    <property type="entry name" value="TagF_C"/>
</dbReference>
<dbReference type="GO" id="GO:0005886">
    <property type="term" value="C:plasma membrane"/>
    <property type="evidence" value="ECO:0007669"/>
    <property type="project" value="UniProtKB-SubCell"/>
</dbReference>
<dbReference type="GO" id="GO:0047355">
    <property type="term" value="F:CDP-glycerol glycerophosphotransferase activity"/>
    <property type="evidence" value="ECO:0007669"/>
    <property type="project" value="UniProtKB-EC"/>
</dbReference>
<dbReference type="AlphaFoldDB" id="A0A380BCR9"/>
<dbReference type="EC" id="2.7.8.12" evidence="8"/>
<comment type="subcellular location">
    <subcellularLocation>
        <location evidence="1">Cell membrane</location>
        <topology evidence="1">Peripheral membrane protein</topology>
    </subcellularLocation>
</comment>
<dbReference type="InterPro" id="IPR051612">
    <property type="entry name" value="Teichoic_Acid_Biosynth"/>
</dbReference>
<reference evidence="8 9" key="1">
    <citation type="submission" date="2018-06" db="EMBL/GenBank/DDBJ databases">
        <authorList>
            <consortium name="Pathogen Informatics"/>
            <person name="Doyle S."/>
        </authorList>
    </citation>
    <scope>NUCLEOTIDE SEQUENCE [LARGE SCALE GENOMIC DNA]</scope>
    <source>
        <strain evidence="9">ATCC 11859 / DSM 33 / NCIB 8841 / NCTC 4822</strain>
    </source>
</reference>
<evidence type="ECO:0000256" key="4">
    <source>
        <dbReference type="ARBA" id="ARBA00022679"/>
    </source>
</evidence>
<evidence type="ECO:0000256" key="3">
    <source>
        <dbReference type="ARBA" id="ARBA00022475"/>
    </source>
</evidence>
<gene>
    <name evidence="8" type="primary">tagF_3</name>
    <name evidence="8" type="ORF">NCTC4822_00485</name>
</gene>
<feature type="transmembrane region" description="Helical" evidence="7">
    <location>
        <begin position="6"/>
        <end position="25"/>
    </location>
</feature>
<keyword evidence="9" id="KW-1185">Reference proteome</keyword>
<organism evidence="8 9">
    <name type="scientific">Sporosarcina pasteurii</name>
    <name type="common">Bacillus pasteurii</name>
    <dbReference type="NCBI Taxonomy" id="1474"/>
    <lineage>
        <taxon>Bacteria</taxon>
        <taxon>Bacillati</taxon>
        <taxon>Bacillota</taxon>
        <taxon>Bacilli</taxon>
        <taxon>Bacillales</taxon>
        <taxon>Caryophanaceae</taxon>
        <taxon>Sporosarcina</taxon>
    </lineage>
</organism>
<evidence type="ECO:0000256" key="7">
    <source>
        <dbReference type="SAM" id="Phobius"/>
    </source>
</evidence>
<dbReference type="RefSeq" id="WP_115359978.1">
    <property type="nucleotide sequence ID" value="NZ_CP038012.1"/>
</dbReference>
<sequence>MLAKIKSHKLFLVIFKVVFTVIGLLPKKKKLMIFESFHGKQYSDSPRAIYEYMKKHYPDYELLWSIDKRSTPLFQDFKVPHIQRFTPVWFLMKPRAKYWINNVRTPGWMPKPRGTVYVQTWHGTPLKKLGLDIEEVHMPGTETNTYRNNILTESANWSYLVSPNQYSTEIFKSAFGYKGDIVESGYPRNDILYNATPEKVKAVKSKLEIPLDKKVVLYAPTWRDDDFYAKGQYKFSFQFDLERMKEQFGDEFVLLTRMHYLVAESFDFTAYEGFVKDVSVYPDIAELYLISDLLITDYSSVFFDYANLERPIIFYMYDLEDYRDRLRGFYFDIEQEAPGPIVMDEASLFNAIEQALRNGHGSTAAFQDFYQRFCYIEDGHSTERLINKILKE</sequence>
<dbReference type="Gene3D" id="3.40.50.11820">
    <property type="match status" value="1"/>
</dbReference>
<protein>
    <submittedName>
        <fullName evidence="8">CDP-glycerol:poly(Glycerophosphate) glycerophosphotransferase</fullName>
        <ecNumber evidence="8">2.7.8.12</ecNumber>
    </submittedName>
</protein>
<dbReference type="Gene3D" id="3.40.50.12580">
    <property type="match status" value="1"/>
</dbReference>
<evidence type="ECO:0000256" key="6">
    <source>
        <dbReference type="ARBA" id="ARBA00023136"/>
    </source>
</evidence>
<accession>A0A380BCR9</accession>
<dbReference type="SUPFAM" id="SSF53756">
    <property type="entry name" value="UDP-Glycosyltransferase/glycogen phosphorylase"/>
    <property type="match status" value="1"/>
</dbReference>
<evidence type="ECO:0000256" key="1">
    <source>
        <dbReference type="ARBA" id="ARBA00004202"/>
    </source>
</evidence>
<proteinExistence type="inferred from homology"/>